<reference evidence="1" key="1">
    <citation type="submission" date="2022-10" db="EMBL/GenBank/DDBJ databases">
        <title>Genome Sequence of Xylaria curta.</title>
        <authorList>
            <person name="Buettner E."/>
        </authorList>
    </citation>
    <scope>NUCLEOTIDE SEQUENCE</scope>
    <source>
        <strain evidence="1">Babe10</strain>
    </source>
</reference>
<dbReference type="EMBL" id="JAPDGR010000551">
    <property type="protein sequence ID" value="KAJ2989241.1"/>
    <property type="molecule type" value="Genomic_DNA"/>
</dbReference>
<comment type="caution">
    <text evidence="1">The sequence shown here is derived from an EMBL/GenBank/DDBJ whole genome shotgun (WGS) entry which is preliminary data.</text>
</comment>
<keyword evidence="2" id="KW-1185">Reference proteome</keyword>
<gene>
    <name evidence="1" type="ORF">NUW58_g3572</name>
</gene>
<proteinExistence type="predicted"/>
<name>A0ACC1PAX0_9PEZI</name>
<evidence type="ECO:0000313" key="2">
    <source>
        <dbReference type="Proteomes" id="UP001143856"/>
    </source>
</evidence>
<organism evidence="1 2">
    <name type="scientific">Xylaria curta</name>
    <dbReference type="NCBI Taxonomy" id="42375"/>
    <lineage>
        <taxon>Eukaryota</taxon>
        <taxon>Fungi</taxon>
        <taxon>Dikarya</taxon>
        <taxon>Ascomycota</taxon>
        <taxon>Pezizomycotina</taxon>
        <taxon>Sordariomycetes</taxon>
        <taxon>Xylariomycetidae</taxon>
        <taxon>Xylariales</taxon>
        <taxon>Xylariaceae</taxon>
        <taxon>Xylaria</taxon>
    </lineage>
</organism>
<sequence length="509" mass="55766">MQRLHTSRAKSWIDKIAVDNEPGLSTTQLMLTNHDLKPVEPARRQWGPWNFVGFWIADSFNINTWMISSTSIVNGLSWWQAWLSVWIGYSIAGAFVCTTGRIGAVYHIGFPVVNRSSFGIWGSLWPVLNRAVLAAFWYGVQAYIGGHCAYFVPVAGLAFLIWALVRAGGVGPIVNQPAKLQGSELAWEFVKSVLSAIANFATLIVNDPDFSRFAGKPRDALWSQLFTIPIGFAVTCFVGIFVSSSSVVIYPGTEPIWDPLDLLERFIDDGGSAQRFGVFIIALGFALAQLGTNIAANSISAGTDFTALLPRFLNIRRGGYLCAAIGLALCPYQFLSSSNNFSTYLSAYSVFLSSIGGVIVSDYYFVRRGYLGVKELYDARRSGPYYFTYGVNWRAYAGYFAGILINIVGFVGAVNGGSVPIGATYIYNVNYFAGFIVSALVYWVCCKFFPIPACSDKWLEVGGEIDEITLAYDDNSSAAGSITGSNEQRKVDEEAGIEGDSINKYRDRS</sequence>
<dbReference type="Proteomes" id="UP001143856">
    <property type="component" value="Unassembled WGS sequence"/>
</dbReference>
<evidence type="ECO:0000313" key="1">
    <source>
        <dbReference type="EMBL" id="KAJ2989241.1"/>
    </source>
</evidence>
<accession>A0ACC1PAX0</accession>
<protein>
    <submittedName>
        <fullName evidence="1">Uncharacterized protein</fullName>
    </submittedName>
</protein>